<evidence type="ECO:0000256" key="2">
    <source>
        <dbReference type="SAM" id="Phobius"/>
    </source>
</evidence>
<reference evidence="3 4" key="1">
    <citation type="submission" date="2020-10" db="EMBL/GenBank/DDBJ databases">
        <authorList>
            <person name="Klimov P.B."/>
            <person name="Dyachkov S.M."/>
            <person name="Chetverikov P.E."/>
        </authorList>
    </citation>
    <scope>NUCLEOTIDE SEQUENCE [LARGE SCALE GENOMIC DNA]</scope>
    <source>
        <strain evidence="3">BMOC 18-1129-001#AD2665</strain>
        <tissue evidence="3">Entire mites</tissue>
    </source>
</reference>
<keyword evidence="2" id="KW-0472">Membrane</keyword>
<evidence type="ECO:0000313" key="4">
    <source>
        <dbReference type="Proteomes" id="UP000825002"/>
    </source>
</evidence>
<sequence>MDRMKLRIDQVCIARSEGQLADNKASNQVKSNRVKVPLRRLLYSKNHQHMLILLLFALITITTLITPACGSRKFLTGLIIGTLMARQGLQQPTYVSSEGTGNYGSPQPLLIIIPSTSATTSGQHHNYHHPSQEPYHAERSMESSSNYPIAESIEDNLKKVTTSTLPNVVTRPFQRRLSLIFKRMAVRINPLKHGQSSDAKKVNSSSLQQQQSSL</sequence>
<evidence type="ECO:0000256" key="1">
    <source>
        <dbReference type="SAM" id="MobiDB-lite"/>
    </source>
</evidence>
<feature type="region of interest" description="Disordered" evidence="1">
    <location>
        <begin position="192"/>
        <end position="214"/>
    </location>
</feature>
<keyword evidence="4" id="KW-1185">Reference proteome</keyword>
<organism evidence="3 4">
    <name type="scientific">Fragariocoptes setiger</name>
    <dbReference type="NCBI Taxonomy" id="1670756"/>
    <lineage>
        <taxon>Eukaryota</taxon>
        <taxon>Metazoa</taxon>
        <taxon>Ecdysozoa</taxon>
        <taxon>Arthropoda</taxon>
        <taxon>Chelicerata</taxon>
        <taxon>Arachnida</taxon>
        <taxon>Acari</taxon>
        <taxon>Acariformes</taxon>
        <taxon>Trombidiformes</taxon>
        <taxon>Prostigmata</taxon>
        <taxon>Eupodina</taxon>
        <taxon>Eriophyoidea</taxon>
        <taxon>Phytoptidae</taxon>
        <taxon>Fragariocoptes</taxon>
    </lineage>
</organism>
<keyword evidence="2" id="KW-0812">Transmembrane</keyword>
<proteinExistence type="predicted"/>
<gene>
    <name evidence="3" type="ORF">GZH46_01720</name>
</gene>
<feature type="transmembrane region" description="Helical" evidence="2">
    <location>
        <begin position="49"/>
        <end position="68"/>
    </location>
</feature>
<comment type="caution">
    <text evidence="3">The sequence shown here is derived from an EMBL/GenBank/DDBJ whole genome shotgun (WGS) entry which is preliminary data.</text>
</comment>
<accession>A0ABQ7S8K6</accession>
<evidence type="ECO:0000313" key="3">
    <source>
        <dbReference type="EMBL" id="KAG9509746.1"/>
    </source>
</evidence>
<feature type="compositionally biased region" description="Low complexity" evidence="1">
    <location>
        <begin position="204"/>
        <end position="214"/>
    </location>
</feature>
<dbReference type="EMBL" id="JAIFTH010000353">
    <property type="protein sequence ID" value="KAG9509746.1"/>
    <property type="molecule type" value="Genomic_DNA"/>
</dbReference>
<keyword evidence="2" id="KW-1133">Transmembrane helix</keyword>
<dbReference type="Proteomes" id="UP000825002">
    <property type="component" value="Unassembled WGS sequence"/>
</dbReference>
<feature type="region of interest" description="Disordered" evidence="1">
    <location>
        <begin position="120"/>
        <end position="146"/>
    </location>
</feature>
<name>A0ABQ7S8K6_9ACAR</name>
<protein>
    <submittedName>
        <fullName evidence="3">Uncharacterized protein</fullName>
    </submittedName>
</protein>